<evidence type="ECO:0000256" key="1">
    <source>
        <dbReference type="ARBA" id="ARBA00010790"/>
    </source>
</evidence>
<dbReference type="AlphaFoldDB" id="A0A1L9PD19"/>
<dbReference type="STRING" id="1036611.A0A1L9PD19"/>
<accession>A0A1L9PD19</accession>
<feature type="domain" description="Glucose-methanol-choline oxidoreductase N-terminal" evidence="4">
    <location>
        <begin position="493"/>
        <end position="507"/>
    </location>
</feature>
<dbReference type="InterPro" id="IPR053208">
    <property type="entry name" value="GMC_Oxidoreductase_CD"/>
</dbReference>
<evidence type="ECO:0000313" key="6">
    <source>
        <dbReference type="Proteomes" id="UP000184073"/>
    </source>
</evidence>
<evidence type="ECO:0000259" key="3">
    <source>
        <dbReference type="PROSITE" id="PS00623"/>
    </source>
</evidence>
<dbReference type="VEuPathDB" id="FungiDB:ASPVEDRAFT_882784"/>
<name>A0A1L9PD19_ASPVE</name>
<dbReference type="PANTHER" id="PTHR47190:SF2">
    <property type="entry name" value="CELLOBIOSE DEHYDROGENASE (AFU_ORTHOLOGUE AFUA_2G17620)"/>
    <property type="match status" value="1"/>
</dbReference>
<dbReference type="PANTHER" id="PTHR47190">
    <property type="entry name" value="DEHYDROGENASE, PUTATIVE-RELATED"/>
    <property type="match status" value="1"/>
</dbReference>
<organism evidence="5 6">
    <name type="scientific">Aspergillus versicolor CBS 583.65</name>
    <dbReference type="NCBI Taxonomy" id="1036611"/>
    <lineage>
        <taxon>Eukaryota</taxon>
        <taxon>Fungi</taxon>
        <taxon>Dikarya</taxon>
        <taxon>Ascomycota</taxon>
        <taxon>Pezizomycotina</taxon>
        <taxon>Eurotiomycetes</taxon>
        <taxon>Eurotiomycetidae</taxon>
        <taxon>Eurotiales</taxon>
        <taxon>Aspergillaceae</taxon>
        <taxon>Aspergillus</taxon>
        <taxon>Aspergillus subgen. Nidulantes</taxon>
    </lineage>
</organism>
<dbReference type="Pfam" id="PF00732">
    <property type="entry name" value="GMC_oxred_N"/>
    <property type="match status" value="1"/>
</dbReference>
<dbReference type="GeneID" id="63733785"/>
<keyword evidence="2" id="KW-0285">Flavoprotein</keyword>
<dbReference type="InterPro" id="IPR036188">
    <property type="entry name" value="FAD/NAD-bd_sf"/>
</dbReference>
<evidence type="ECO:0000256" key="2">
    <source>
        <dbReference type="RuleBase" id="RU003968"/>
    </source>
</evidence>
<dbReference type="Gene3D" id="3.50.50.60">
    <property type="entry name" value="FAD/NAD(P)-binding domain"/>
    <property type="match status" value="1"/>
</dbReference>
<keyword evidence="6" id="KW-1185">Reference proteome</keyword>
<evidence type="ECO:0000313" key="5">
    <source>
        <dbReference type="EMBL" id="OJI99409.1"/>
    </source>
</evidence>
<evidence type="ECO:0000259" key="4">
    <source>
        <dbReference type="PROSITE" id="PS00624"/>
    </source>
</evidence>
<keyword evidence="2" id="KW-0274">FAD</keyword>
<dbReference type="SUPFAM" id="SSF54373">
    <property type="entry name" value="FAD-linked reductases, C-terminal domain"/>
    <property type="match status" value="1"/>
</dbReference>
<dbReference type="InterPro" id="IPR000172">
    <property type="entry name" value="GMC_OxRdtase_N"/>
</dbReference>
<dbReference type="PROSITE" id="PS00624">
    <property type="entry name" value="GMC_OXRED_2"/>
    <property type="match status" value="1"/>
</dbReference>
<dbReference type="InterPro" id="IPR007867">
    <property type="entry name" value="GMC_OxRtase_C"/>
</dbReference>
<dbReference type="SUPFAM" id="SSF51905">
    <property type="entry name" value="FAD/NAD(P)-binding domain"/>
    <property type="match status" value="1"/>
</dbReference>
<dbReference type="GO" id="GO:0016614">
    <property type="term" value="F:oxidoreductase activity, acting on CH-OH group of donors"/>
    <property type="evidence" value="ECO:0007669"/>
    <property type="project" value="InterPro"/>
</dbReference>
<dbReference type="InterPro" id="IPR015920">
    <property type="entry name" value="Cellobiose_DH-like_cyt"/>
</dbReference>
<sequence length="777" mass="82834">MYSFFRSFAALVAAEKYTDPDTGIIFDTWTVEESSSAAGLTFGVALPEDALTNDATEFIGYISCSSSATTGATGWCGFSFGPSMNGNLLLLAYPQDDKVLTSFRFSSGYALPEVYAGEATLTQISSTVADDGFTVLFRCEGCLAWDHDGVTGNATTSSGRLIMGWAQGQESPTDGACPDDLSVVQHEGQGIWGAALDENAASSEYETWAALATEKVTGDCDGSGGGGGGGDVVGTPVPSGSSYEYIVVGSGPAGMVLADRLSETGAKTLLIEKGPPSIGLWGGDMKPDWLNGTELTRFDVPGLCNQIWVDSAGIACPDNDQMAGCLVGGGTAVNSGLWWKPYSKDFDENFPEGWKYSDVSGNVDKVFNRIPGTITPSTDSKLYLQEGPSVIMNGLTANGWEMTSFNDAPEAKYRSVGYSPYMFSNGQRNGPMATYLVNANERNNFDMWINTTVRRVVRDQGTVTGVELEPFLDGGYEGTLNLTTGGKVILSAGAFGTPKILFRSGIGPEDQLSVVNNSKTDGDTMIAESQWINLPVGENLMDHPNTEVVVQHPDIVFYDFYGAWDDPVEADMQSYLSDRTGPLAQAAPNVNPVFFDQVTGPDGVTRQLQYQARVEGSHDIADGHTMSITQYVGRGQTSRGKLTINSGLNTVVSTLPWLQDDNDTDAVIQGLERLRDSLSNVTGLTWAFPTKNVTITDFVNSLPSTGRGSNHWMGSCKMGSDDGRDGGSAVVDLDTKVYGMENLFVVDASIFPGMVSTNPSSYIATVAETAAERILAL</sequence>
<reference evidence="6" key="1">
    <citation type="journal article" date="2017" name="Genome Biol.">
        <title>Comparative genomics reveals high biological diversity and specific adaptations in the industrially and medically important fungal genus Aspergillus.</title>
        <authorList>
            <person name="de Vries R.P."/>
            <person name="Riley R."/>
            <person name="Wiebenga A."/>
            <person name="Aguilar-Osorio G."/>
            <person name="Amillis S."/>
            <person name="Uchima C.A."/>
            <person name="Anderluh G."/>
            <person name="Asadollahi M."/>
            <person name="Askin M."/>
            <person name="Barry K."/>
            <person name="Battaglia E."/>
            <person name="Bayram O."/>
            <person name="Benocci T."/>
            <person name="Braus-Stromeyer S.A."/>
            <person name="Caldana C."/>
            <person name="Canovas D."/>
            <person name="Cerqueira G.C."/>
            <person name="Chen F."/>
            <person name="Chen W."/>
            <person name="Choi C."/>
            <person name="Clum A."/>
            <person name="Dos Santos R.A."/>
            <person name="Damasio A.R."/>
            <person name="Diallinas G."/>
            <person name="Emri T."/>
            <person name="Fekete E."/>
            <person name="Flipphi M."/>
            <person name="Freyberg S."/>
            <person name="Gallo A."/>
            <person name="Gournas C."/>
            <person name="Habgood R."/>
            <person name="Hainaut M."/>
            <person name="Harispe M.L."/>
            <person name="Henrissat B."/>
            <person name="Hilden K.S."/>
            <person name="Hope R."/>
            <person name="Hossain A."/>
            <person name="Karabika E."/>
            <person name="Karaffa L."/>
            <person name="Karanyi Z."/>
            <person name="Krasevec N."/>
            <person name="Kuo A."/>
            <person name="Kusch H."/>
            <person name="LaButti K."/>
            <person name="Lagendijk E.L."/>
            <person name="Lapidus A."/>
            <person name="Levasseur A."/>
            <person name="Lindquist E."/>
            <person name="Lipzen A."/>
            <person name="Logrieco A.F."/>
            <person name="MacCabe A."/>
            <person name="Maekelae M.R."/>
            <person name="Malavazi I."/>
            <person name="Melin P."/>
            <person name="Meyer V."/>
            <person name="Mielnichuk N."/>
            <person name="Miskei M."/>
            <person name="Molnar A.P."/>
            <person name="Mule G."/>
            <person name="Ngan C.Y."/>
            <person name="Orejas M."/>
            <person name="Orosz E."/>
            <person name="Ouedraogo J.P."/>
            <person name="Overkamp K.M."/>
            <person name="Park H.-S."/>
            <person name="Perrone G."/>
            <person name="Piumi F."/>
            <person name="Punt P.J."/>
            <person name="Ram A.F."/>
            <person name="Ramon A."/>
            <person name="Rauscher S."/>
            <person name="Record E."/>
            <person name="Riano-Pachon D.M."/>
            <person name="Robert V."/>
            <person name="Roehrig J."/>
            <person name="Ruller R."/>
            <person name="Salamov A."/>
            <person name="Salih N.S."/>
            <person name="Samson R.A."/>
            <person name="Sandor E."/>
            <person name="Sanguinetti M."/>
            <person name="Schuetze T."/>
            <person name="Sepcic K."/>
            <person name="Shelest E."/>
            <person name="Sherlock G."/>
            <person name="Sophianopoulou V."/>
            <person name="Squina F.M."/>
            <person name="Sun H."/>
            <person name="Susca A."/>
            <person name="Todd R.B."/>
            <person name="Tsang A."/>
            <person name="Unkles S.E."/>
            <person name="van de Wiele N."/>
            <person name="van Rossen-Uffink D."/>
            <person name="Oliveira J.V."/>
            <person name="Vesth T.C."/>
            <person name="Visser J."/>
            <person name="Yu J.-H."/>
            <person name="Zhou M."/>
            <person name="Andersen M.R."/>
            <person name="Archer D.B."/>
            <person name="Baker S.E."/>
            <person name="Benoit I."/>
            <person name="Brakhage A.A."/>
            <person name="Braus G.H."/>
            <person name="Fischer R."/>
            <person name="Frisvad J.C."/>
            <person name="Goldman G.H."/>
            <person name="Houbraken J."/>
            <person name="Oakley B."/>
            <person name="Pocsi I."/>
            <person name="Scazzocchio C."/>
            <person name="Seiboth B."/>
            <person name="vanKuyk P.A."/>
            <person name="Wortman J."/>
            <person name="Dyer P.S."/>
            <person name="Grigoriev I.V."/>
        </authorList>
    </citation>
    <scope>NUCLEOTIDE SEQUENCE [LARGE SCALE GENOMIC DNA]</scope>
    <source>
        <strain evidence="6">CBS 583.65</strain>
    </source>
</reference>
<dbReference type="Pfam" id="PF05199">
    <property type="entry name" value="GMC_oxred_C"/>
    <property type="match status" value="1"/>
</dbReference>
<gene>
    <name evidence="5" type="ORF">ASPVEDRAFT_882784</name>
</gene>
<dbReference type="PROSITE" id="PS00623">
    <property type="entry name" value="GMC_OXRED_1"/>
    <property type="match status" value="1"/>
</dbReference>
<comment type="similarity">
    <text evidence="1 2">Belongs to the GMC oxidoreductase family.</text>
</comment>
<dbReference type="RefSeq" id="XP_040665172.1">
    <property type="nucleotide sequence ID" value="XM_040818274.1"/>
</dbReference>
<dbReference type="Gene3D" id="3.30.410.10">
    <property type="entry name" value="Cholesterol Oxidase, domain 2"/>
    <property type="match status" value="1"/>
</dbReference>
<dbReference type="GO" id="GO:0050660">
    <property type="term" value="F:flavin adenine dinucleotide binding"/>
    <property type="evidence" value="ECO:0007669"/>
    <property type="project" value="InterPro"/>
</dbReference>
<dbReference type="FunFam" id="2.60.40.1210:FF:000004">
    <property type="entry name" value="Cellobiose dehydrogenase"/>
    <property type="match status" value="1"/>
</dbReference>
<dbReference type="CDD" id="cd09630">
    <property type="entry name" value="CDH_like_cytochrome"/>
    <property type="match status" value="1"/>
</dbReference>
<dbReference type="SUPFAM" id="SSF49344">
    <property type="entry name" value="CBD9-like"/>
    <property type="match status" value="1"/>
</dbReference>
<proteinExistence type="inferred from homology"/>
<protein>
    <recommendedName>
        <fullName evidence="3 4">Glucose-methanol-choline oxidoreductase N-terminal domain-containing protein</fullName>
    </recommendedName>
</protein>
<dbReference type="Pfam" id="PF16010">
    <property type="entry name" value="CDH-cyt"/>
    <property type="match status" value="1"/>
</dbReference>
<dbReference type="Gene3D" id="2.60.40.1210">
    <property type="entry name" value="Cellobiose dehydrogenase, cytochrome domain"/>
    <property type="match status" value="1"/>
</dbReference>
<dbReference type="Proteomes" id="UP000184073">
    <property type="component" value="Unassembled WGS sequence"/>
</dbReference>
<feature type="domain" description="Glucose-methanol-choline oxidoreductase N-terminal" evidence="3">
    <location>
        <begin position="324"/>
        <end position="347"/>
    </location>
</feature>
<dbReference type="EMBL" id="KV878126">
    <property type="protein sequence ID" value="OJI99409.1"/>
    <property type="molecule type" value="Genomic_DNA"/>
</dbReference>
<dbReference type="OrthoDB" id="413885at2759"/>